<name>A0A1Z4VU27_9GAMM</name>
<dbReference type="NCBIfam" id="TIGR03016">
    <property type="entry name" value="pepcterm_hypo_1"/>
    <property type="match status" value="1"/>
</dbReference>
<dbReference type="InterPro" id="IPR017467">
    <property type="entry name" value="CHP03016_PEP-CTERM"/>
</dbReference>
<dbReference type="KEGG" id="ttc:FOKN1_2330"/>
<keyword evidence="3" id="KW-1185">Reference proteome</keyword>
<keyword evidence="2" id="KW-0808">Transferase</keyword>
<protein>
    <submittedName>
        <fullName evidence="2">Signal transduction histidine kinase</fullName>
    </submittedName>
</protein>
<feature type="chain" id="PRO_5012622385" evidence="1">
    <location>
        <begin position="33"/>
        <end position="515"/>
    </location>
</feature>
<feature type="signal peptide" evidence="1">
    <location>
        <begin position="1"/>
        <end position="32"/>
    </location>
</feature>
<gene>
    <name evidence="2" type="ORF">FOKN1_2330</name>
</gene>
<evidence type="ECO:0000313" key="2">
    <source>
        <dbReference type="EMBL" id="BAZ94704.1"/>
    </source>
</evidence>
<organism evidence="2 3">
    <name type="scientific">Thiohalobacter thiocyanaticus</name>
    <dbReference type="NCBI Taxonomy" id="585455"/>
    <lineage>
        <taxon>Bacteria</taxon>
        <taxon>Pseudomonadati</taxon>
        <taxon>Pseudomonadota</taxon>
        <taxon>Gammaproteobacteria</taxon>
        <taxon>Thiohalobacterales</taxon>
        <taxon>Thiohalobacteraceae</taxon>
        <taxon>Thiohalobacter</taxon>
    </lineage>
</organism>
<dbReference type="Proteomes" id="UP000218765">
    <property type="component" value="Chromosome"/>
</dbReference>
<keyword evidence="1" id="KW-0732">Signal</keyword>
<proteinExistence type="predicted"/>
<dbReference type="EMBL" id="AP018052">
    <property type="protein sequence ID" value="BAZ94704.1"/>
    <property type="molecule type" value="Genomic_DNA"/>
</dbReference>
<dbReference type="GO" id="GO:0016301">
    <property type="term" value="F:kinase activity"/>
    <property type="evidence" value="ECO:0007669"/>
    <property type="project" value="UniProtKB-KW"/>
</dbReference>
<accession>A0A1Z4VU27</accession>
<sequence length="515" mass="57862">MVMDTANKNKRPQGYVLVPALVSLLLSPAVLAEEEELAQGWQVTPRLTLSETFTDNIELEPDGDADLVTEVSPGVNLSKQGGRSRVEFDYELQGLLFADTSSSNDINHKLFGAGQFELKPDWFYLDTLATYTQRNTNQSGRLSLDTVTGAGDLDDVGTLRISPYLVHDFGGQVEVLARYTRDEIRYESGGASDSSADGADINLASGRFWRVVTWSLNHNRNRISRSSAPNASFESTRADVAYRLTDSFRLLARAGNEDNDYPSSRQVENGSYVAGGALWRPSRYYAMEALYGEEYKTATLRLNPTRRTDVEITYYDRDVGTLLGAAWDARIRHRGPALTLSATYNEDTTTVQQAELERGYLDLFTGEVSFDQPQPGSFFLPVDVLVLTDEIIERKRASGTASYDTGRSTFTGRIFNERRLFLTSRTTERVNGGDAAWRWAYDGTTDFILRGGLVNTLRASGTQDDRLWFAQWSVEHDFTPRARGSLELRRTEQESDRAANEYEENRITARVRMEF</sequence>
<dbReference type="AlphaFoldDB" id="A0A1Z4VU27"/>
<evidence type="ECO:0000256" key="1">
    <source>
        <dbReference type="SAM" id="SignalP"/>
    </source>
</evidence>
<evidence type="ECO:0000313" key="3">
    <source>
        <dbReference type="Proteomes" id="UP000218765"/>
    </source>
</evidence>
<keyword evidence="2" id="KW-0418">Kinase</keyword>
<reference evidence="2 3" key="1">
    <citation type="submission" date="2017-05" db="EMBL/GenBank/DDBJ databases">
        <title>Thiocyanate degradation by Thiohalobacter thiocyanaticus FOKN1.</title>
        <authorList>
            <person name="Oshiki M."/>
            <person name="Fukushima T."/>
            <person name="Kawano S."/>
            <person name="Nakagawa J."/>
        </authorList>
    </citation>
    <scope>NUCLEOTIDE SEQUENCE [LARGE SCALE GENOMIC DNA]</scope>
    <source>
        <strain evidence="2 3">FOKN1</strain>
    </source>
</reference>